<feature type="transmembrane region" description="Helical" evidence="2">
    <location>
        <begin position="441"/>
        <end position="460"/>
    </location>
</feature>
<evidence type="ECO:0000313" key="4">
    <source>
        <dbReference type="Proteomes" id="UP000251960"/>
    </source>
</evidence>
<accession>A0A3L6EB49</accession>
<evidence type="ECO:0008006" key="5">
    <source>
        <dbReference type="Google" id="ProtNLM"/>
    </source>
</evidence>
<dbReference type="Gene3D" id="3.40.395.10">
    <property type="entry name" value="Adenoviral Proteinase, Chain A"/>
    <property type="match status" value="1"/>
</dbReference>
<feature type="transmembrane region" description="Helical" evidence="2">
    <location>
        <begin position="493"/>
        <end position="517"/>
    </location>
</feature>
<sequence length="598" mass="65721">MSSMDSSVDGTVPQRSSGSTASSSTQSEGVPSAVGDELYAYTMSIVDTKEIEAVWLSHSYPSPISLKLRDIQETVKANGCVDADTLNFAIRKLVRENHECFGSKHYVINTDFATHAISEYEEDEYSSLESCIDDEFVDHHNNAGLNQDLNRSPSHPNSEVLCIPVFHGGHWSLYAFSMKDRRVSILDPKQKCKCHEDIRPKICKALEFVKFKFNIFQNKSNNFSSWGHEVVKECSQTNNNRLCCRDDDSGFLVFEHMRLWGQLPPNPAGSIPTADSTEMRKQFLAYVLSFKDNEAYQLPSRASQLIQNLPGGPAPWTRCEMDSRLHKALTEDNKDEFTKLFPRIDDPPIIEAQEKLLRGATCDGDGMLHIAVRHGKLEVLNAMKGLFVPSAGANSRVLIKYHLRLSGSDHGTYRRDLLKGEDKARGELDQDKLSESISKSAGLTAVCAIFMLNISVATFYNVAKQNLSADAVALPPPPPPPLISRARGRAFRALIVSDALTFASSSLSAFCSIFAGFSTMDRPTRLVHLAIAGFSLRIACLAVVAVFVLAAYLAFAPIDPHIAAAAFIVTVATVIGVIAIICGIIAAIVFAIIHFVTD</sequence>
<proteinExistence type="predicted"/>
<keyword evidence="2" id="KW-0472">Membrane</keyword>
<dbReference type="Proteomes" id="UP000251960">
    <property type="component" value="Chromosome 6"/>
</dbReference>
<evidence type="ECO:0000313" key="3">
    <source>
        <dbReference type="EMBL" id="PWZ17181.1"/>
    </source>
</evidence>
<dbReference type="AlphaFoldDB" id="A0A3L6EB49"/>
<reference evidence="3 4" key="1">
    <citation type="journal article" date="2018" name="Nat. Genet.">
        <title>Extensive intraspecific gene order and gene structural variations between Mo17 and other maize genomes.</title>
        <authorList>
            <person name="Sun S."/>
            <person name="Zhou Y."/>
            <person name="Chen J."/>
            <person name="Shi J."/>
            <person name="Zhao H."/>
            <person name="Zhao H."/>
            <person name="Song W."/>
            <person name="Zhang M."/>
            <person name="Cui Y."/>
            <person name="Dong X."/>
            <person name="Liu H."/>
            <person name="Ma X."/>
            <person name="Jiao Y."/>
            <person name="Wang B."/>
            <person name="Wei X."/>
            <person name="Stein J.C."/>
            <person name="Glaubitz J.C."/>
            <person name="Lu F."/>
            <person name="Yu G."/>
            <person name="Liang C."/>
            <person name="Fengler K."/>
            <person name="Li B."/>
            <person name="Rafalski A."/>
            <person name="Schnable P.S."/>
            <person name="Ware D.H."/>
            <person name="Buckler E.S."/>
            <person name="Lai J."/>
        </authorList>
    </citation>
    <scope>NUCLEOTIDE SEQUENCE [LARGE SCALE GENOMIC DNA]</scope>
    <source>
        <strain evidence="4">cv. Missouri 17</strain>
        <tissue evidence="3">Seedling</tissue>
    </source>
</reference>
<feature type="compositionally biased region" description="Low complexity" evidence="1">
    <location>
        <begin position="16"/>
        <end position="27"/>
    </location>
</feature>
<gene>
    <name evidence="3" type="ORF">Zm00014a_024403</name>
</gene>
<feature type="transmembrane region" description="Helical" evidence="2">
    <location>
        <begin position="562"/>
        <end position="595"/>
    </location>
</feature>
<name>A0A3L6EB49_MAIZE</name>
<feature type="region of interest" description="Disordered" evidence="1">
    <location>
        <begin position="1"/>
        <end position="31"/>
    </location>
</feature>
<feature type="compositionally biased region" description="Polar residues" evidence="1">
    <location>
        <begin position="1"/>
        <end position="15"/>
    </location>
</feature>
<comment type="caution">
    <text evidence="3">The sequence shown here is derived from an EMBL/GenBank/DDBJ whole genome shotgun (WGS) entry which is preliminary data.</text>
</comment>
<dbReference type="SUPFAM" id="SSF54001">
    <property type="entry name" value="Cysteine proteinases"/>
    <property type="match status" value="1"/>
</dbReference>
<organism evidence="3 4">
    <name type="scientific">Zea mays</name>
    <name type="common">Maize</name>
    <dbReference type="NCBI Taxonomy" id="4577"/>
    <lineage>
        <taxon>Eukaryota</taxon>
        <taxon>Viridiplantae</taxon>
        <taxon>Streptophyta</taxon>
        <taxon>Embryophyta</taxon>
        <taxon>Tracheophyta</taxon>
        <taxon>Spermatophyta</taxon>
        <taxon>Magnoliopsida</taxon>
        <taxon>Liliopsida</taxon>
        <taxon>Poales</taxon>
        <taxon>Poaceae</taxon>
        <taxon>PACMAD clade</taxon>
        <taxon>Panicoideae</taxon>
        <taxon>Andropogonodae</taxon>
        <taxon>Andropogoneae</taxon>
        <taxon>Tripsacinae</taxon>
        <taxon>Zea</taxon>
    </lineage>
</organism>
<evidence type="ECO:0000256" key="2">
    <source>
        <dbReference type="SAM" id="Phobius"/>
    </source>
</evidence>
<keyword evidence="2" id="KW-1133">Transmembrane helix</keyword>
<dbReference type="InterPro" id="IPR038765">
    <property type="entry name" value="Papain-like_cys_pep_sf"/>
</dbReference>
<feature type="transmembrane region" description="Helical" evidence="2">
    <location>
        <begin position="529"/>
        <end position="555"/>
    </location>
</feature>
<protein>
    <recommendedName>
        <fullName evidence="5">Ubiquitin-like protease family profile domain-containing protein</fullName>
    </recommendedName>
</protein>
<dbReference type="EMBL" id="NCVQ01000007">
    <property type="protein sequence ID" value="PWZ17181.1"/>
    <property type="molecule type" value="Genomic_DNA"/>
</dbReference>
<keyword evidence="2" id="KW-0812">Transmembrane</keyword>
<evidence type="ECO:0000256" key="1">
    <source>
        <dbReference type="SAM" id="MobiDB-lite"/>
    </source>
</evidence>
<dbReference type="ExpressionAtlas" id="A0A3L6EB49">
    <property type="expression patterns" value="baseline"/>
</dbReference>